<dbReference type="AlphaFoldDB" id="A0A423WTT5"/>
<proteinExistence type="inferred from homology"/>
<dbReference type="CDD" id="cd20546">
    <property type="entry name" value="CYCLIN_SpCG1C_ScCTK2-like_rpt2"/>
    <property type="match status" value="1"/>
</dbReference>
<name>A0A423WTT5_9PEZI</name>
<gene>
    <name evidence="6" type="ORF">VMCG_03974</name>
</gene>
<feature type="domain" description="Cyclin-like" evidence="5">
    <location>
        <begin position="53"/>
        <end position="143"/>
    </location>
</feature>
<evidence type="ECO:0000256" key="1">
    <source>
        <dbReference type="ARBA" id="ARBA00008638"/>
    </source>
</evidence>
<reference evidence="6 7" key="1">
    <citation type="submission" date="2015-09" db="EMBL/GenBank/DDBJ databases">
        <title>Host preference determinants of Valsa canker pathogens revealed by comparative genomics.</title>
        <authorList>
            <person name="Yin Z."/>
            <person name="Huang L."/>
        </authorList>
    </citation>
    <scope>NUCLEOTIDE SEQUENCE [LARGE SCALE GENOMIC DNA]</scope>
    <source>
        <strain evidence="6 7">03-1</strain>
    </source>
</reference>
<accession>A0A423WTT5</accession>
<dbReference type="STRING" id="356882.A0A423WTT5"/>
<dbReference type="PANTHER" id="PTHR10026">
    <property type="entry name" value="CYCLIN"/>
    <property type="match status" value="1"/>
</dbReference>
<dbReference type="EMBL" id="LKEA01000009">
    <property type="protein sequence ID" value="ROW06878.1"/>
    <property type="molecule type" value="Genomic_DNA"/>
</dbReference>
<evidence type="ECO:0000313" key="7">
    <source>
        <dbReference type="Proteomes" id="UP000283895"/>
    </source>
</evidence>
<dbReference type="SUPFAM" id="SSF47954">
    <property type="entry name" value="Cyclin-like"/>
    <property type="match status" value="2"/>
</dbReference>
<dbReference type="InterPro" id="IPR043198">
    <property type="entry name" value="Cyclin/Ssn8"/>
</dbReference>
<dbReference type="PIRSF" id="PIRSF028758">
    <property type="entry name" value="Cyclin, C/H/G types"/>
    <property type="match status" value="1"/>
</dbReference>
<comment type="similarity">
    <text evidence="1">Belongs to the cyclin family. Cyclin C subfamily.</text>
</comment>
<keyword evidence="3" id="KW-0195">Cyclin</keyword>
<dbReference type="Gene3D" id="1.10.472.10">
    <property type="entry name" value="Cyclin-like"/>
    <property type="match status" value="2"/>
</dbReference>
<keyword evidence="7" id="KW-1185">Reference proteome</keyword>
<dbReference type="Proteomes" id="UP000283895">
    <property type="component" value="Unassembled WGS sequence"/>
</dbReference>
<dbReference type="SMART" id="SM00385">
    <property type="entry name" value="CYCLIN"/>
    <property type="match status" value="1"/>
</dbReference>
<evidence type="ECO:0000313" key="6">
    <source>
        <dbReference type="EMBL" id="ROW06878.1"/>
    </source>
</evidence>
<evidence type="ECO:0000256" key="3">
    <source>
        <dbReference type="RuleBase" id="RU000383"/>
    </source>
</evidence>
<dbReference type="GO" id="GO:0006357">
    <property type="term" value="P:regulation of transcription by RNA polymerase II"/>
    <property type="evidence" value="ECO:0007669"/>
    <property type="project" value="InterPro"/>
</dbReference>
<dbReference type="InterPro" id="IPR036915">
    <property type="entry name" value="Cyclin-like_sf"/>
</dbReference>
<protein>
    <recommendedName>
        <fullName evidence="2">RNA polymerase II holoenzyme cyclin-like subunit</fullName>
    </recommendedName>
</protein>
<evidence type="ECO:0000256" key="2">
    <source>
        <dbReference type="ARBA" id="ARBA00014912"/>
    </source>
</evidence>
<evidence type="ECO:0000259" key="5">
    <source>
        <dbReference type="SMART" id="SM00385"/>
    </source>
</evidence>
<dbReference type="InterPro" id="IPR013763">
    <property type="entry name" value="Cyclin-like_dom"/>
</dbReference>
<dbReference type="InterPro" id="IPR006671">
    <property type="entry name" value="Cyclin_N"/>
</dbReference>
<evidence type="ECO:0000256" key="4">
    <source>
        <dbReference type="SAM" id="MobiDB-lite"/>
    </source>
</evidence>
<dbReference type="CDD" id="cd20513">
    <property type="entry name" value="CYCLIN_CCNC_rpt1"/>
    <property type="match status" value="1"/>
</dbReference>
<dbReference type="Pfam" id="PF00134">
    <property type="entry name" value="Cyclin_N"/>
    <property type="match status" value="1"/>
</dbReference>
<feature type="region of interest" description="Disordered" evidence="4">
    <location>
        <begin position="255"/>
        <end position="274"/>
    </location>
</feature>
<sequence length="354" mass="39760">MAANYWESTQRKNWQFTKEQLASMRQKLEDEDPSLVQSFGLPQLPHLNIFFNQQINRLGKRLGVRQQAMATAQVYIKRFYSKVEIRRTNPFLVITTALYLACKMEECPQHIRLMNQEARSLWTDMQLFHDPSKIGECEFWLISEMSSNLIVHQPYRTLTGLQSNLNLTQDEMALSWSIINDHYMTDLPLLYPPHTIALMAVLLAIVFRPSQNANQGASAAAAQGAAGAMAAQQQQQQQQPNMSGINAVTAALAQAQVRQQPPTPGGAAQGGQAPAAVDGVSAAQAAAMSKEKGERYSKMQRFGLWLAESNIDIEAMVDCTQELISFYDFQEQYNDKLTREQIVRFIKAQGLDKG</sequence>
<comment type="caution">
    <text evidence="6">The sequence shown here is derived from an EMBL/GenBank/DDBJ whole genome shotgun (WGS) entry which is preliminary data.</text>
</comment>
<dbReference type="OrthoDB" id="10266018at2759"/>
<dbReference type="GO" id="GO:0016538">
    <property type="term" value="F:cyclin-dependent protein serine/threonine kinase regulator activity"/>
    <property type="evidence" value="ECO:0007669"/>
    <property type="project" value="InterPro"/>
</dbReference>
<organism evidence="6 7">
    <name type="scientific">Cytospora schulzeri</name>
    <dbReference type="NCBI Taxonomy" id="448051"/>
    <lineage>
        <taxon>Eukaryota</taxon>
        <taxon>Fungi</taxon>
        <taxon>Dikarya</taxon>
        <taxon>Ascomycota</taxon>
        <taxon>Pezizomycotina</taxon>
        <taxon>Sordariomycetes</taxon>
        <taxon>Sordariomycetidae</taxon>
        <taxon>Diaporthales</taxon>
        <taxon>Cytosporaceae</taxon>
        <taxon>Cytospora</taxon>
    </lineage>
</organism>